<evidence type="ECO:0000259" key="2">
    <source>
        <dbReference type="Pfam" id="PF00171"/>
    </source>
</evidence>
<sequence length="462" mass="46508">MTLQPALDHATGISITDPASGETVGVLASADAGEARVAVERAALAFPGWAATPPAERGLRLRDAALALQARADEVAALNTRETGKPAGDAAGGVEAAVNTLLQYSELGPVHRGRQLRGGRMAVDVAMPQPRGVVVALTPWNDPVAVVAGLLGAAIVSGNTVVHKPSERSPHTGALVDEILAAALPEGVLVHVTGDGATGAALVEQPDVAVIAHVGSTATGRALARVGAERDVHVIRENGGNDALIVDRDVDPVWAAGQAALGAFANAGQICTSVERIYVHRAVAEPFLSALVAAADAWTTTSGQPLVDERMREAVAGQVDAAVAAGATLLTGGTVPEGPGSRYPATVLADVPEDAEVLTEETFGPVAPVVVVDDFDEGLRLAAADRYGLAATVLTADMVNAHRAAALLPVGTVKVNAVFGGAPGGSAQPRGASGSGFGYGPELLDEMTTTTVVHFGLPGGAA</sequence>
<dbReference type="Gene3D" id="3.40.309.10">
    <property type="entry name" value="Aldehyde Dehydrogenase, Chain A, domain 2"/>
    <property type="match status" value="1"/>
</dbReference>
<gene>
    <name evidence="3" type="ORF">ACFSBI_01875</name>
</gene>
<dbReference type="EMBL" id="JBHUEA010000002">
    <property type="protein sequence ID" value="MFD1720284.1"/>
    <property type="molecule type" value="Genomic_DNA"/>
</dbReference>
<proteinExistence type="predicted"/>
<dbReference type="InterPro" id="IPR015590">
    <property type="entry name" value="Aldehyde_DH_dom"/>
</dbReference>
<protein>
    <submittedName>
        <fullName evidence="3">Aldehyde dehydrogenase family protein</fullName>
    </submittedName>
</protein>
<organism evidence="3 4">
    <name type="scientific">Amnibacterium endophyticum</name>
    <dbReference type="NCBI Taxonomy" id="2109337"/>
    <lineage>
        <taxon>Bacteria</taxon>
        <taxon>Bacillati</taxon>
        <taxon>Actinomycetota</taxon>
        <taxon>Actinomycetes</taxon>
        <taxon>Micrococcales</taxon>
        <taxon>Microbacteriaceae</taxon>
        <taxon>Amnibacterium</taxon>
    </lineage>
</organism>
<comment type="caution">
    <text evidence="3">The sequence shown here is derived from an EMBL/GenBank/DDBJ whole genome shotgun (WGS) entry which is preliminary data.</text>
</comment>
<dbReference type="Gene3D" id="3.40.605.10">
    <property type="entry name" value="Aldehyde Dehydrogenase, Chain A, domain 1"/>
    <property type="match status" value="1"/>
</dbReference>
<feature type="domain" description="Aldehyde dehydrogenase" evidence="2">
    <location>
        <begin position="11"/>
        <end position="452"/>
    </location>
</feature>
<evidence type="ECO:0000313" key="4">
    <source>
        <dbReference type="Proteomes" id="UP001597347"/>
    </source>
</evidence>
<dbReference type="InterPro" id="IPR050740">
    <property type="entry name" value="Aldehyde_DH_Superfamily"/>
</dbReference>
<dbReference type="Pfam" id="PF00171">
    <property type="entry name" value="Aldedh"/>
    <property type="match status" value="1"/>
</dbReference>
<dbReference type="PANTHER" id="PTHR43353:SF5">
    <property type="entry name" value="SUCCINATE-SEMIALDEHYDE DEHYDROGENASE, MITOCHONDRIAL"/>
    <property type="match status" value="1"/>
</dbReference>
<reference evidence="4" key="1">
    <citation type="journal article" date="2019" name="Int. J. Syst. Evol. Microbiol.">
        <title>The Global Catalogue of Microorganisms (GCM) 10K type strain sequencing project: providing services to taxonomists for standard genome sequencing and annotation.</title>
        <authorList>
            <consortium name="The Broad Institute Genomics Platform"/>
            <consortium name="The Broad Institute Genome Sequencing Center for Infectious Disease"/>
            <person name="Wu L."/>
            <person name="Ma J."/>
        </authorList>
    </citation>
    <scope>NUCLEOTIDE SEQUENCE [LARGE SCALE GENOMIC DNA]</scope>
    <source>
        <strain evidence="4">CGMCC 1.12471</strain>
    </source>
</reference>
<dbReference type="InterPro" id="IPR016161">
    <property type="entry name" value="Ald_DH/histidinol_DH"/>
</dbReference>
<dbReference type="CDD" id="cd07078">
    <property type="entry name" value="ALDH"/>
    <property type="match status" value="1"/>
</dbReference>
<dbReference type="InterPro" id="IPR016163">
    <property type="entry name" value="Ald_DH_C"/>
</dbReference>
<dbReference type="SUPFAM" id="SSF53720">
    <property type="entry name" value="ALDH-like"/>
    <property type="match status" value="1"/>
</dbReference>
<evidence type="ECO:0000313" key="3">
    <source>
        <dbReference type="EMBL" id="MFD1720284.1"/>
    </source>
</evidence>
<keyword evidence="4" id="KW-1185">Reference proteome</keyword>
<dbReference type="RefSeq" id="WP_377931486.1">
    <property type="nucleotide sequence ID" value="NZ_JBHUEA010000002.1"/>
</dbReference>
<keyword evidence="1" id="KW-0560">Oxidoreductase</keyword>
<dbReference type="Proteomes" id="UP001597347">
    <property type="component" value="Unassembled WGS sequence"/>
</dbReference>
<name>A0ABW4LE81_9MICO</name>
<accession>A0ABW4LE81</accession>
<dbReference type="InterPro" id="IPR016162">
    <property type="entry name" value="Ald_DH_N"/>
</dbReference>
<dbReference type="PANTHER" id="PTHR43353">
    <property type="entry name" value="SUCCINATE-SEMIALDEHYDE DEHYDROGENASE, MITOCHONDRIAL"/>
    <property type="match status" value="1"/>
</dbReference>
<evidence type="ECO:0000256" key="1">
    <source>
        <dbReference type="ARBA" id="ARBA00023002"/>
    </source>
</evidence>